<dbReference type="EMBL" id="QPGR01000003">
    <property type="protein sequence ID" value="TBR81779.1"/>
    <property type="molecule type" value="Genomic_DNA"/>
</dbReference>
<dbReference type="RefSeq" id="WP_131163128.1">
    <property type="nucleotide sequence ID" value="NZ_CP076657.1"/>
</dbReference>
<dbReference type="InterPro" id="IPR007398">
    <property type="entry name" value="BioG"/>
</dbReference>
<keyword evidence="2" id="KW-1185">Reference proteome</keyword>
<proteinExistence type="predicted"/>
<dbReference type="OrthoDB" id="37047at2"/>
<protein>
    <submittedName>
        <fullName evidence="1">DUF452 family protein</fullName>
    </submittedName>
</protein>
<comment type="caution">
    <text evidence="1">The sequence shown here is derived from an EMBL/GenBank/DDBJ whole genome shotgun (WGS) entry which is preliminary data.</text>
</comment>
<accession>A0A4Q9JWX9</accession>
<organism evidence="1 2">
    <name type="scientific">Campylobacter novaezeelandiae</name>
    <dbReference type="NCBI Taxonomy" id="2267891"/>
    <lineage>
        <taxon>Bacteria</taxon>
        <taxon>Pseudomonadati</taxon>
        <taxon>Campylobacterota</taxon>
        <taxon>Epsilonproteobacteria</taxon>
        <taxon>Campylobacterales</taxon>
        <taxon>Campylobacteraceae</taxon>
        <taxon>Campylobacter</taxon>
    </lineage>
</organism>
<sequence>MKYEFLKQNSHSNELILFFGGFASHPSHFEHLKSNKNVLMCYDYEDLSFKFDLNTFCKITLIAFSMGVCVASKLLKNYEFDKKIAINGTNLGIDETKGIHPVIFNKNIKKFNLENFKKSLFKEKINLAKNFIFKEENSLKEELKKLLEFALKHKEEIFIWDKIYSSIEDDIFPQNALKNSFQELFFLNEPHFAFFHFKTWDEF</sequence>
<dbReference type="AlphaFoldDB" id="A0A4Q9JWX9"/>
<name>A0A4Q9JWX9_9BACT</name>
<reference evidence="1 2" key="1">
    <citation type="submission" date="2018-07" db="EMBL/GenBank/DDBJ databases">
        <title>Campylobacter zealandensis sp. nov., isolated from birds and water in New Zealand.</title>
        <authorList>
            <person name="Wilkinson D.A."/>
            <person name="Biggs P.J."/>
            <person name="French N.P."/>
            <person name="Midwinter A.C."/>
        </authorList>
    </citation>
    <scope>NUCLEOTIDE SEQUENCE [LARGE SCALE GENOMIC DNA]</scope>
    <source>
        <strain evidence="1 2">B423b</strain>
    </source>
</reference>
<gene>
    <name evidence="1" type="ORF">DU473_02555</name>
</gene>
<evidence type="ECO:0000313" key="2">
    <source>
        <dbReference type="Proteomes" id="UP000292583"/>
    </source>
</evidence>
<evidence type="ECO:0000313" key="1">
    <source>
        <dbReference type="EMBL" id="TBR81779.1"/>
    </source>
</evidence>
<dbReference type="Proteomes" id="UP000292583">
    <property type="component" value="Unassembled WGS sequence"/>
</dbReference>
<dbReference type="Pfam" id="PF04301">
    <property type="entry name" value="BioG"/>
    <property type="match status" value="1"/>
</dbReference>